<protein>
    <submittedName>
        <fullName evidence="2">RcnB family protein</fullName>
    </submittedName>
</protein>
<feature type="signal peptide" evidence="1">
    <location>
        <begin position="1"/>
        <end position="25"/>
    </location>
</feature>
<dbReference type="EMBL" id="CP067134">
    <property type="protein sequence ID" value="WCR11777.1"/>
    <property type="molecule type" value="Genomic_DNA"/>
</dbReference>
<evidence type="ECO:0000313" key="3">
    <source>
        <dbReference type="Proteomes" id="UP001218412"/>
    </source>
</evidence>
<feature type="chain" id="PRO_5045858755" evidence="1">
    <location>
        <begin position="26"/>
        <end position="119"/>
    </location>
</feature>
<evidence type="ECO:0000256" key="1">
    <source>
        <dbReference type="SAM" id="SignalP"/>
    </source>
</evidence>
<accession>A0ABY7SXK6</accession>
<reference evidence="2 3" key="1">
    <citation type="submission" date="2021-01" db="EMBL/GenBank/DDBJ databases">
        <title>Biogeographic distribution of Paracoccus.</title>
        <authorList>
            <person name="Hollensteiner J."/>
            <person name="Leineberger J."/>
            <person name="Brinkhoff T."/>
            <person name="Daniel R."/>
        </authorList>
    </citation>
    <scope>NUCLEOTIDE SEQUENCE [LARGE SCALE GENOMIC DNA]</scope>
    <source>
        <strain evidence="2 3">LMG25392</strain>
    </source>
</reference>
<dbReference type="Pfam" id="PF11776">
    <property type="entry name" value="RcnB"/>
    <property type="match status" value="1"/>
</dbReference>
<sequence>MQTHHFLSAAAAGLVLVLSPAAPLAAPGPSQTPEPELTPAAAIVAQSERRAPEPVPAAAVTVGDIVDPQNVHLVTHPGRYGLSNAPSGHRYAIVNGNLVRIDAQTGKIMSVLRAINVLD</sequence>
<keyword evidence="1" id="KW-0732">Signal</keyword>
<gene>
    <name evidence="2" type="ORF">JHW45_05245</name>
</gene>
<name>A0ABY7SXK6_9RHOB</name>
<dbReference type="Gene3D" id="3.10.450.160">
    <property type="entry name" value="inner membrane protein cigr"/>
    <property type="match status" value="1"/>
</dbReference>
<proteinExistence type="predicted"/>
<dbReference type="InterPro" id="IPR024572">
    <property type="entry name" value="RcnB"/>
</dbReference>
<dbReference type="Proteomes" id="UP001218412">
    <property type="component" value="Chromosome"/>
</dbReference>
<organism evidence="2 3">
    <name type="scientific">Paracoccus stylophorae</name>
    <dbReference type="NCBI Taxonomy" id="659350"/>
    <lineage>
        <taxon>Bacteria</taxon>
        <taxon>Pseudomonadati</taxon>
        <taxon>Pseudomonadota</taxon>
        <taxon>Alphaproteobacteria</taxon>
        <taxon>Rhodobacterales</taxon>
        <taxon>Paracoccaceae</taxon>
        <taxon>Paracoccus</taxon>
    </lineage>
</organism>
<evidence type="ECO:0000313" key="2">
    <source>
        <dbReference type="EMBL" id="WCR11777.1"/>
    </source>
</evidence>
<keyword evidence="3" id="KW-1185">Reference proteome</keyword>
<dbReference type="RefSeq" id="WP_272859894.1">
    <property type="nucleotide sequence ID" value="NZ_CP067134.1"/>
</dbReference>